<protein>
    <submittedName>
        <fullName evidence="3">O(6)-alkylguanine repair protein YbaZ</fullName>
    </submittedName>
</protein>
<dbReference type="GO" id="GO:0006281">
    <property type="term" value="P:DNA repair"/>
    <property type="evidence" value="ECO:0007669"/>
    <property type="project" value="InterPro"/>
</dbReference>
<dbReference type="Gene3D" id="1.10.10.10">
    <property type="entry name" value="Winged helix-like DNA-binding domain superfamily/Winged helix DNA-binding domain"/>
    <property type="match status" value="1"/>
</dbReference>
<gene>
    <name evidence="3" type="ORF">Thini_0382</name>
</gene>
<feature type="domain" description="Methylated-DNA-[protein]-cysteine S-methyltransferase DNA binding" evidence="2">
    <location>
        <begin position="7"/>
        <end position="88"/>
    </location>
</feature>
<dbReference type="PANTHER" id="PTHR42942">
    <property type="entry name" value="6-O-METHYLGUANINE DNA METHYLTRANSFERASE"/>
    <property type="match status" value="1"/>
</dbReference>
<reference evidence="4" key="1">
    <citation type="journal article" date="2011" name="Stand. Genomic Sci.">
        <title>Genome sequence of the filamentous, gliding Thiothrix nivea neotype strain (JP2(T)).</title>
        <authorList>
            <person name="Lapidus A."/>
            <person name="Nolan M."/>
            <person name="Lucas S."/>
            <person name="Glavina Del Rio T."/>
            <person name="Tice H."/>
            <person name="Cheng J.F."/>
            <person name="Tapia R."/>
            <person name="Han C."/>
            <person name="Goodwin L."/>
            <person name="Pitluck S."/>
            <person name="Liolios K."/>
            <person name="Pagani I."/>
            <person name="Ivanova N."/>
            <person name="Huntemann M."/>
            <person name="Mavromatis K."/>
            <person name="Mikhailova N."/>
            <person name="Pati A."/>
            <person name="Chen A."/>
            <person name="Palaniappan K."/>
            <person name="Land M."/>
            <person name="Brambilla E.M."/>
            <person name="Rohde M."/>
            <person name="Abt B."/>
            <person name="Verbarg S."/>
            <person name="Goker M."/>
            <person name="Bristow J."/>
            <person name="Eisen J.A."/>
            <person name="Markowitz V."/>
            <person name="Hugenholtz P."/>
            <person name="Kyrpides N.C."/>
            <person name="Klenk H.P."/>
            <person name="Woyke T."/>
        </authorList>
    </citation>
    <scope>NUCLEOTIDE SEQUENCE [LARGE SCALE GENOMIC DNA]</scope>
    <source>
        <strain evidence="4">ATCC 35100 / DSM 5205 / JP2</strain>
    </source>
</reference>
<name>A0A656HDC4_THINJ</name>
<evidence type="ECO:0000313" key="3">
    <source>
        <dbReference type="EMBL" id="EIJ33035.1"/>
    </source>
</evidence>
<dbReference type="InterPro" id="IPR036217">
    <property type="entry name" value="MethylDNA_cys_MeTrfase_DNAb"/>
</dbReference>
<dbReference type="InterPro" id="IPR052520">
    <property type="entry name" value="ATL_DNA_repair"/>
</dbReference>
<evidence type="ECO:0000313" key="4">
    <source>
        <dbReference type="Proteomes" id="UP000005317"/>
    </source>
</evidence>
<accession>A0A656HDC4</accession>
<evidence type="ECO:0000256" key="1">
    <source>
        <dbReference type="ARBA" id="ARBA00022763"/>
    </source>
</evidence>
<keyword evidence="1" id="KW-0227">DNA damage</keyword>
<dbReference type="Proteomes" id="UP000005317">
    <property type="component" value="Unassembled WGS sequence"/>
</dbReference>
<dbReference type="OrthoDB" id="9132167at2"/>
<dbReference type="PANTHER" id="PTHR42942:SF1">
    <property type="entry name" value="ALKYLTRANSFERASE-LIKE PROTEIN 1"/>
    <property type="match status" value="1"/>
</dbReference>
<dbReference type="GO" id="GO:0003824">
    <property type="term" value="F:catalytic activity"/>
    <property type="evidence" value="ECO:0007669"/>
    <property type="project" value="InterPro"/>
</dbReference>
<dbReference type="InterPro" id="IPR036388">
    <property type="entry name" value="WH-like_DNA-bd_sf"/>
</dbReference>
<dbReference type="SUPFAM" id="SSF46767">
    <property type="entry name" value="Methylated DNA-protein cysteine methyltransferase, C-terminal domain"/>
    <property type="match status" value="1"/>
</dbReference>
<dbReference type="Pfam" id="PF01035">
    <property type="entry name" value="DNA_binding_1"/>
    <property type="match status" value="1"/>
</dbReference>
<dbReference type="RefSeq" id="WP_002706998.1">
    <property type="nucleotide sequence ID" value="NZ_JH651384.1"/>
</dbReference>
<dbReference type="AlphaFoldDB" id="A0A656HDC4"/>
<keyword evidence="4" id="KW-1185">Reference proteome</keyword>
<organism evidence="3 4">
    <name type="scientific">Thiothrix nivea (strain ATCC 35100 / DSM 5205 / JP2)</name>
    <dbReference type="NCBI Taxonomy" id="870187"/>
    <lineage>
        <taxon>Bacteria</taxon>
        <taxon>Pseudomonadati</taxon>
        <taxon>Pseudomonadota</taxon>
        <taxon>Gammaproteobacteria</taxon>
        <taxon>Thiotrichales</taxon>
        <taxon>Thiotrichaceae</taxon>
        <taxon>Thiothrix</taxon>
    </lineage>
</organism>
<proteinExistence type="predicted"/>
<dbReference type="InterPro" id="IPR014048">
    <property type="entry name" value="MethylDNA_cys_MeTrfase_DNA-bd"/>
</dbReference>
<dbReference type="EMBL" id="JH651384">
    <property type="protein sequence ID" value="EIJ33035.1"/>
    <property type="molecule type" value="Genomic_DNA"/>
</dbReference>
<evidence type="ECO:0000259" key="2">
    <source>
        <dbReference type="Pfam" id="PF01035"/>
    </source>
</evidence>
<sequence length="106" mass="11609">MNTASKHQRIYAIVRKIPPGSVATYGDVATLAGLPGHARLVGYALHALPEFTDVPWQRIINAKGGISLGRAYPGGELHQRHLLEAEGIAFDANGKIDLKRFRWQPV</sequence>
<dbReference type="CDD" id="cd06445">
    <property type="entry name" value="ATase"/>
    <property type="match status" value="1"/>
</dbReference>